<gene>
    <name evidence="2" type="ORF">H7A79_2094</name>
</gene>
<keyword evidence="3" id="KW-1185">Reference proteome</keyword>
<dbReference type="EMBL" id="CP060414">
    <property type="protein sequence ID" value="QNT60080.1"/>
    <property type="molecule type" value="Genomic_DNA"/>
</dbReference>
<name>A0A7H1MEL5_9NEIS</name>
<dbReference type="Proteomes" id="UP000516412">
    <property type="component" value="Chromosome"/>
</dbReference>
<dbReference type="Gene3D" id="2.40.128.270">
    <property type="match status" value="1"/>
</dbReference>
<dbReference type="Pfam" id="PF03724">
    <property type="entry name" value="META"/>
    <property type="match status" value="1"/>
</dbReference>
<dbReference type="InterPro" id="IPR053147">
    <property type="entry name" value="Hsp_HslJ-like"/>
</dbReference>
<dbReference type="PROSITE" id="PS51257">
    <property type="entry name" value="PROKAR_LIPOPROTEIN"/>
    <property type="match status" value="1"/>
</dbReference>
<reference evidence="2" key="1">
    <citation type="submission" date="2024-06" db="EMBL/GenBank/DDBJ databases">
        <title>Complete Genome Sequence of mouse commensal type strain Neisseria musculi.</title>
        <authorList>
            <person name="Thapa E."/>
            <person name="Aluvathingal J."/>
            <person name="Nadendla S."/>
            <person name="Mehta A."/>
            <person name="Tettelin H."/>
            <person name="Weyand N.J."/>
        </authorList>
    </citation>
    <scope>NUCLEOTIDE SEQUENCE</scope>
    <source>
        <strain evidence="2">NW831</strain>
    </source>
</reference>
<dbReference type="InterPro" id="IPR005184">
    <property type="entry name" value="DUF306_Meta_HslJ"/>
</dbReference>
<dbReference type="RefSeq" id="WP_187000301.1">
    <property type="nucleotide sequence ID" value="NZ_CP060414.2"/>
</dbReference>
<dbReference type="PANTHER" id="PTHR35535">
    <property type="entry name" value="HEAT SHOCK PROTEIN HSLJ"/>
    <property type="match status" value="1"/>
</dbReference>
<sequence length="139" mass="15221">MKIYAVLLTPLLLGACVVPIILPVGLDKPLSGSWQITEAAGADKIAPQTVIAFNDDKLQFGIATNCNRLFGGYQSTVKNKILKFSAVASTRKACPDMETEQRLSRALPQVRTYRLRGNTLEMLDGQGQTLIRSERVADK</sequence>
<dbReference type="PANTHER" id="PTHR35535:SF1">
    <property type="entry name" value="HEAT SHOCK PROTEIN HSLJ"/>
    <property type="match status" value="1"/>
</dbReference>
<dbReference type="InterPro" id="IPR038670">
    <property type="entry name" value="HslJ-like_sf"/>
</dbReference>
<organism evidence="2 3">
    <name type="scientific">Neisseria musculi</name>
    <dbReference type="NCBI Taxonomy" id="1815583"/>
    <lineage>
        <taxon>Bacteria</taxon>
        <taxon>Pseudomonadati</taxon>
        <taxon>Pseudomonadota</taxon>
        <taxon>Betaproteobacteria</taxon>
        <taxon>Neisseriales</taxon>
        <taxon>Neisseriaceae</taxon>
        <taxon>Neisseria</taxon>
    </lineage>
</organism>
<dbReference type="KEGG" id="nmus:H7A79_2094"/>
<accession>A0A7H1MEL5</accession>
<proteinExistence type="predicted"/>
<evidence type="ECO:0000313" key="3">
    <source>
        <dbReference type="Proteomes" id="UP000516412"/>
    </source>
</evidence>
<protein>
    <submittedName>
        <fullName evidence="2">META domain protein</fullName>
    </submittedName>
</protein>
<evidence type="ECO:0000259" key="1">
    <source>
        <dbReference type="Pfam" id="PF03724"/>
    </source>
</evidence>
<feature type="domain" description="DUF306" evidence="1">
    <location>
        <begin position="29"/>
        <end position="132"/>
    </location>
</feature>
<evidence type="ECO:0000313" key="2">
    <source>
        <dbReference type="EMBL" id="QNT60080.1"/>
    </source>
</evidence>
<dbReference type="AlphaFoldDB" id="A0A7H1MEL5"/>